<dbReference type="InterPro" id="IPR044398">
    <property type="entry name" value="Globin-sensor_dom"/>
</dbReference>
<feature type="domain" description="Methyl-accepting transducer" evidence="3">
    <location>
        <begin position="229"/>
        <end position="458"/>
    </location>
</feature>
<dbReference type="GO" id="GO:0016020">
    <property type="term" value="C:membrane"/>
    <property type="evidence" value="ECO:0007669"/>
    <property type="project" value="InterPro"/>
</dbReference>
<dbReference type="SUPFAM" id="SSF141371">
    <property type="entry name" value="PilZ domain-like"/>
    <property type="match status" value="1"/>
</dbReference>
<dbReference type="SMART" id="SM00283">
    <property type="entry name" value="MA"/>
    <property type="match status" value="1"/>
</dbReference>
<dbReference type="Gene3D" id="1.10.490.10">
    <property type="entry name" value="Globins"/>
    <property type="match status" value="1"/>
</dbReference>
<dbReference type="PROSITE" id="PS50111">
    <property type="entry name" value="CHEMOTAXIS_TRANSDUC_2"/>
    <property type="match status" value="1"/>
</dbReference>
<dbReference type="KEGG" id="rpm:RSPPHO_01206"/>
<sequence>MFFGLRETKQKCLEAGGLVVCGEEEKGMTMRQGGHAQHGFGQGETNEEYERLRAFHGLDRACCATLKRLGERFEGVLPGHARAFYDHVMADPAMTESINASGGVERLKKLQQEHWRTLFAAPAGPQHQEAAKRVGLAHERIGLSPEWFIGGTLKQAELFVGTVLEQHRRPAEAREAIIAVLRALFFDMGQSVGSYEHRGVAALVESEILSLSDMLEREAINTVAEIGHKAARFNQIAGQVAKRSEALDQIAAELAQTATQVAVEIQSVASAAMQLHTLGAAIAQRIEGTADASRAMADNARLASDTVADLQGAADQIADVVHLIRTIAAQTRLLALNAAIEAARAGDAGRGFAVVAGEVKTLASQTDASIGDVSARAQEIHQGTVSTAGRIETVVRSITDMERAAGEIALAAREQQAASDDIARCVNGAAQGAARVAERMRDIAQQAEANNSSSDCLTDMSDGLKRDMAVLRDRIMGIVRTSTTHDTHVRVPVAIEANVRESNSVSHPIMIVDLSTAGALIRSRDGQQPRSWPMGTSLTLTLSTPASLGEVACRVLMPSGTATHVQFTSLNTTQRQDLGDALKAIKARDDRMAALCQEVAATVIRLFEDGLRTRKIGRDELFDENYEPIPGTDPVQMRTRFLDFADRVLPAVLDGAVTRLPDIVFCVAIDRNAYIPTHNAAYSKPQRPDDPVWNTANARNRRIFDDRAGLLAAHNREPVFFQTYDRNMGGGKVVFLKEVDVPITLQGEHWGGLRLAYRG</sequence>
<dbReference type="InterPro" id="IPR004089">
    <property type="entry name" value="MCPsignal_dom"/>
</dbReference>
<dbReference type="InterPro" id="IPR039379">
    <property type="entry name" value="Protoglobin_sensor_dom"/>
</dbReference>
<dbReference type="InterPro" id="IPR009875">
    <property type="entry name" value="PilZ_domain"/>
</dbReference>
<dbReference type="CDD" id="cd01068">
    <property type="entry name" value="globin_sensor"/>
    <property type="match status" value="1"/>
</dbReference>
<dbReference type="EMBL" id="HE663493">
    <property type="protein sequence ID" value="CCG07832.1"/>
    <property type="molecule type" value="Genomic_DNA"/>
</dbReference>
<dbReference type="PANTHER" id="PTHR32089">
    <property type="entry name" value="METHYL-ACCEPTING CHEMOTAXIS PROTEIN MCPB"/>
    <property type="match status" value="1"/>
</dbReference>
<dbReference type="STRING" id="1150469.RSPPHO_01206"/>
<dbReference type="GO" id="GO:0019825">
    <property type="term" value="F:oxygen binding"/>
    <property type="evidence" value="ECO:0007669"/>
    <property type="project" value="InterPro"/>
</dbReference>
<organism evidence="4 5">
    <name type="scientific">Pararhodospirillum photometricum DSM 122</name>
    <dbReference type="NCBI Taxonomy" id="1150469"/>
    <lineage>
        <taxon>Bacteria</taxon>
        <taxon>Pseudomonadati</taxon>
        <taxon>Pseudomonadota</taxon>
        <taxon>Alphaproteobacteria</taxon>
        <taxon>Rhodospirillales</taxon>
        <taxon>Rhodospirillaceae</taxon>
        <taxon>Pararhodospirillum</taxon>
    </lineage>
</organism>
<dbReference type="Gene3D" id="2.40.10.220">
    <property type="entry name" value="predicted glycosyltransferase like domains"/>
    <property type="match status" value="1"/>
</dbReference>
<dbReference type="GO" id="GO:0035438">
    <property type="term" value="F:cyclic-di-GMP binding"/>
    <property type="evidence" value="ECO:0007669"/>
    <property type="project" value="InterPro"/>
</dbReference>
<evidence type="ECO:0000256" key="1">
    <source>
        <dbReference type="ARBA" id="ARBA00023224"/>
    </source>
</evidence>
<dbReference type="PATRIC" id="fig|1150469.3.peg.1365"/>
<protein>
    <submittedName>
        <fullName evidence="4">Methyl-accepting chemotaxis protein</fullName>
    </submittedName>
</protein>
<proteinExistence type="predicted"/>
<keyword evidence="1 2" id="KW-0807">Transducer</keyword>
<evidence type="ECO:0000259" key="3">
    <source>
        <dbReference type="PROSITE" id="PS50111"/>
    </source>
</evidence>
<keyword evidence="5" id="KW-1185">Reference proteome</keyword>
<dbReference type="SUPFAM" id="SSF46458">
    <property type="entry name" value="Globin-like"/>
    <property type="match status" value="1"/>
</dbReference>
<evidence type="ECO:0000313" key="4">
    <source>
        <dbReference type="EMBL" id="CCG07832.1"/>
    </source>
</evidence>
<dbReference type="Proteomes" id="UP000033220">
    <property type="component" value="Chromosome DSM 122"/>
</dbReference>
<accession>H6SSF3</accession>
<dbReference type="Pfam" id="PF07238">
    <property type="entry name" value="PilZ"/>
    <property type="match status" value="1"/>
</dbReference>
<evidence type="ECO:0000256" key="2">
    <source>
        <dbReference type="PROSITE-ProRule" id="PRU00284"/>
    </source>
</evidence>
<dbReference type="HOGENOM" id="CLU_000445_107_32_5"/>
<dbReference type="GO" id="GO:0020037">
    <property type="term" value="F:heme binding"/>
    <property type="evidence" value="ECO:0007669"/>
    <property type="project" value="InterPro"/>
</dbReference>
<dbReference type="GO" id="GO:0007165">
    <property type="term" value="P:signal transduction"/>
    <property type="evidence" value="ECO:0007669"/>
    <property type="project" value="UniProtKB-KW"/>
</dbReference>
<evidence type="ECO:0000313" key="5">
    <source>
        <dbReference type="Proteomes" id="UP000033220"/>
    </source>
</evidence>
<dbReference type="SUPFAM" id="SSF58104">
    <property type="entry name" value="Methyl-accepting chemotaxis protein (MCP) signaling domain"/>
    <property type="match status" value="1"/>
</dbReference>
<dbReference type="InterPro" id="IPR012292">
    <property type="entry name" value="Globin/Proto"/>
</dbReference>
<name>H6SSF3_PARPM</name>
<dbReference type="Pfam" id="PF00015">
    <property type="entry name" value="MCPsignal"/>
    <property type="match status" value="1"/>
</dbReference>
<dbReference type="PANTHER" id="PTHR32089:SF112">
    <property type="entry name" value="LYSOZYME-LIKE PROTEIN-RELATED"/>
    <property type="match status" value="1"/>
</dbReference>
<dbReference type="Pfam" id="PF11563">
    <property type="entry name" value="Protoglobin"/>
    <property type="match status" value="1"/>
</dbReference>
<dbReference type="AlphaFoldDB" id="H6SSF3"/>
<dbReference type="Gene3D" id="1.10.287.950">
    <property type="entry name" value="Methyl-accepting chemotaxis protein"/>
    <property type="match status" value="1"/>
</dbReference>
<reference evidence="4 5" key="1">
    <citation type="submission" date="2012-02" db="EMBL/GenBank/DDBJ databases">
        <title>Shotgun genome sequence of Phaeospirillum photometricum DSM 122.</title>
        <authorList>
            <person name="Duquesne K."/>
            <person name="Sturgis J."/>
        </authorList>
    </citation>
    <scope>NUCLEOTIDE SEQUENCE [LARGE SCALE GENOMIC DNA]</scope>
    <source>
        <strain evidence="5">DSM122</strain>
    </source>
</reference>
<gene>
    <name evidence="4" type="ORF">RSPPHO_01206</name>
</gene>
<dbReference type="eggNOG" id="COG0840">
    <property type="taxonomic scope" value="Bacteria"/>
</dbReference>
<dbReference type="InterPro" id="IPR009050">
    <property type="entry name" value="Globin-like_sf"/>
</dbReference>